<dbReference type="PROSITE" id="PS50056">
    <property type="entry name" value="TYR_PHOSPHATASE_2"/>
    <property type="match status" value="1"/>
</dbReference>
<evidence type="ECO:0000256" key="4">
    <source>
        <dbReference type="ARBA" id="ARBA00022912"/>
    </source>
</evidence>
<feature type="region of interest" description="Disordered" evidence="5">
    <location>
        <begin position="500"/>
        <end position="530"/>
    </location>
</feature>
<dbReference type="PROSITE" id="PS50054">
    <property type="entry name" value="TYR_PHOSPHATASE_DUAL"/>
    <property type="match status" value="1"/>
</dbReference>
<feature type="domain" description="Tyrosine-protein phosphatase" evidence="6">
    <location>
        <begin position="187"/>
        <end position="343"/>
    </location>
</feature>
<dbReference type="InterPro" id="IPR050561">
    <property type="entry name" value="PTP"/>
</dbReference>
<dbReference type="AlphaFoldDB" id="A0AAV1ZAZ2"/>
<dbReference type="SMART" id="SM00195">
    <property type="entry name" value="DSPc"/>
    <property type="match status" value="1"/>
</dbReference>
<name>A0AAV1ZAZ2_9ARAC</name>
<comment type="caution">
    <text evidence="8">The sequence shown here is derived from an EMBL/GenBank/DDBJ whole genome shotgun (WGS) entry which is preliminary data.</text>
</comment>
<evidence type="ECO:0000313" key="9">
    <source>
        <dbReference type="Proteomes" id="UP001497382"/>
    </source>
</evidence>
<dbReference type="SUPFAM" id="SSF52799">
    <property type="entry name" value="(Phosphotyrosine protein) phosphatases II"/>
    <property type="match status" value="2"/>
</dbReference>
<sequence length="628" mass="71811">MSSSSMDTINQSIIVHVAEFIKDRLYFATIQEKKRPKISVTHHYFCTDEELVYNSFYADFGPLNLAMLYRYYCKVNKKLKSRSFAKKKIVHYTTINGEKRVNSAFLIGSYMIIQHGKSPEEVYRPLIFGGSPPFLSFRDASVGPSTYHLGLLDCFRAVKKGLINGFFNFENFDLEEYEYYERVESGDLSWIVPNKFIAFCGPHSKSKIENGYPLHSPESYIPYFRKHNVSTIVRLNKKIYDAKRFIENGFDHRDLFFIDGSTPSDTIMREFLEIAEKAKGAIAVHCKAGLGRTGTLIACYIMKHYRFTAAEAIAWIRICRPGSIIGHQQLWLEQKQSYLWLQGDIYRLRKSHYGNIKKKPLDSKSKEAKSPARSSLAIPRERLQNNTLKSPSKNCLTTRNSLEALDNDTDGNEVVRKEKHTMNGDLDKEFHCTQGDKLNLIKANRRHPRSITTGTLHLEEMRALKRTTSQPLRPLPPSGAEVASTYLSPSKPIRECSKVLQTPSPLNSPSHSRKLNQKQNAPTAASKRHRACCVLEPIQRPPVIRKKRHAPSKPTVFWDPSRSYLSSLQAPLYHLRPLIFPSELRINAAKRSSVLDPLYYPSFISRYPPSILSLKNSSSPLNKPSMPR</sequence>
<keyword evidence="4" id="KW-0904">Protein phosphatase</keyword>
<protein>
    <recommendedName>
        <fullName evidence="2">protein-tyrosine-phosphatase</fullName>
        <ecNumber evidence="2">3.1.3.48</ecNumber>
    </recommendedName>
</protein>
<keyword evidence="3" id="KW-0378">Hydrolase</keyword>
<accession>A0AAV1ZAZ2</accession>
<evidence type="ECO:0000313" key="8">
    <source>
        <dbReference type="EMBL" id="CAL1267378.1"/>
    </source>
</evidence>
<dbReference type="InterPro" id="IPR020422">
    <property type="entry name" value="TYR_PHOSPHATASE_DUAL_dom"/>
</dbReference>
<gene>
    <name evidence="8" type="ORF">LARSCL_LOCUS3633</name>
</gene>
<dbReference type="PANTHER" id="PTHR23339">
    <property type="entry name" value="TYROSINE SPECIFIC PROTEIN PHOSPHATASE AND DUAL SPECIFICITY PROTEIN PHOSPHATASE"/>
    <property type="match status" value="1"/>
</dbReference>
<dbReference type="InterPro" id="IPR044506">
    <property type="entry name" value="CDC14_C"/>
</dbReference>
<evidence type="ECO:0000259" key="7">
    <source>
        <dbReference type="PROSITE" id="PS50056"/>
    </source>
</evidence>
<dbReference type="InterPro" id="IPR029021">
    <property type="entry name" value="Prot-tyrosine_phosphatase-like"/>
</dbReference>
<evidence type="ECO:0000256" key="1">
    <source>
        <dbReference type="ARBA" id="ARBA00007315"/>
    </source>
</evidence>
<reference evidence="8 9" key="1">
    <citation type="submission" date="2024-04" db="EMBL/GenBank/DDBJ databases">
        <authorList>
            <person name="Rising A."/>
            <person name="Reimegard J."/>
            <person name="Sonavane S."/>
            <person name="Akerstrom W."/>
            <person name="Nylinder S."/>
            <person name="Hedman E."/>
            <person name="Kallberg Y."/>
        </authorList>
    </citation>
    <scope>NUCLEOTIDE SEQUENCE [LARGE SCALE GENOMIC DNA]</scope>
</reference>
<proteinExistence type="inferred from homology"/>
<dbReference type="Pfam" id="PF14671">
    <property type="entry name" value="DSPn"/>
    <property type="match status" value="1"/>
</dbReference>
<dbReference type="EC" id="3.1.3.48" evidence="2"/>
<dbReference type="FunFam" id="3.90.190.10:FF:000006">
    <property type="entry name" value="Dual specificity protein phosphatase CDC14B"/>
    <property type="match status" value="1"/>
</dbReference>
<dbReference type="Gene3D" id="3.90.190.10">
    <property type="entry name" value="Protein tyrosine phosphatase superfamily"/>
    <property type="match status" value="2"/>
</dbReference>
<dbReference type="GO" id="GO:0004725">
    <property type="term" value="F:protein tyrosine phosphatase activity"/>
    <property type="evidence" value="ECO:0007669"/>
    <property type="project" value="UniProtKB-EC"/>
</dbReference>
<feature type="compositionally biased region" description="Polar residues" evidence="5">
    <location>
        <begin position="500"/>
        <end position="510"/>
    </location>
</feature>
<organism evidence="8 9">
    <name type="scientific">Larinioides sclopetarius</name>
    <dbReference type="NCBI Taxonomy" id="280406"/>
    <lineage>
        <taxon>Eukaryota</taxon>
        <taxon>Metazoa</taxon>
        <taxon>Ecdysozoa</taxon>
        <taxon>Arthropoda</taxon>
        <taxon>Chelicerata</taxon>
        <taxon>Arachnida</taxon>
        <taxon>Araneae</taxon>
        <taxon>Araneomorphae</taxon>
        <taxon>Entelegynae</taxon>
        <taxon>Araneoidea</taxon>
        <taxon>Araneidae</taxon>
        <taxon>Larinioides</taxon>
    </lineage>
</organism>
<evidence type="ECO:0000256" key="5">
    <source>
        <dbReference type="SAM" id="MobiDB-lite"/>
    </source>
</evidence>
<keyword evidence="9" id="KW-1185">Reference proteome</keyword>
<evidence type="ECO:0000256" key="2">
    <source>
        <dbReference type="ARBA" id="ARBA00013064"/>
    </source>
</evidence>
<dbReference type="Proteomes" id="UP001497382">
    <property type="component" value="Unassembled WGS sequence"/>
</dbReference>
<dbReference type="EMBL" id="CAXIEN010000028">
    <property type="protein sequence ID" value="CAL1267378.1"/>
    <property type="molecule type" value="Genomic_DNA"/>
</dbReference>
<dbReference type="CDD" id="cd14499">
    <property type="entry name" value="CDC14_C"/>
    <property type="match status" value="1"/>
</dbReference>
<comment type="similarity">
    <text evidence="1">Belongs to the protein-tyrosine phosphatase family. Non-receptor class CDC14 subfamily.</text>
</comment>
<dbReference type="CDD" id="cd17657">
    <property type="entry name" value="CDC14_N"/>
    <property type="match status" value="1"/>
</dbReference>
<dbReference type="InterPro" id="IPR016130">
    <property type="entry name" value="Tyr_Pase_AS"/>
</dbReference>
<feature type="domain" description="Tyrosine specific protein phosphatases" evidence="7">
    <location>
        <begin position="269"/>
        <end position="331"/>
    </location>
</feature>
<evidence type="ECO:0000259" key="6">
    <source>
        <dbReference type="PROSITE" id="PS50054"/>
    </source>
</evidence>
<dbReference type="InterPro" id="IPR029260">
    <property type="entry name" value="DSPn"/>
</dbReference>
<dbReference type="Pfam" id="PF22785">
    <property type="entry name" value="Tc-R-P"/>
    <property type="match status" value="1"/>
</dbReference>
<dbReference type="InterPro" id="IPR000387">
    <property type="entry name" value="Tyr_Pase_dom"/>
</dbReference>
<evidence type="ECO:0000256" key="3">
    <source>
        <dbReference type="ARBA" id="ARBA00022801"/>
    </source>
</evidence>
<dbReference type="PROSITE" id="PS00383">
    <property type="entry name" value="TYR_PHOSPHATASE_1"/>
    <property type="match status" value="1"/>
</dbReference>